<accession>A0ABT3CAL2</accession>
<reference evidence="2 3" key="1">
    <citation type="journal article" date="2022" name="BMC Genomics">
        <title>Comparative genome analysis of mycobacteria focusing on tRNA and non-coding RNA.</title>
        <authorList>
            <person name="Behra P.R.K."/>
            <person name="Pettersson B.M.F."/>
            <person name="Ramesh M."/>
            <person name="Das S."/>
            <person name="Dasgupta S."/>
            <person name="Kirsebom L.A."/>
        </authorList>
    </citation>
    <scope>NUCLEOTIDE SEQUENCE [LARGE SCALE GENOMIC DNA]</scope>
    <source>
        <strain evidence="2 3">DSM 44078</strain>
    </source>
</reference>
<sequence length="109" mass="11558">MAPDVVDGADQIPPRGPAGARTASTWLDTAQTLGLSESEVVAKARLAVAMAFSDAQPDFTRISETEVALIASVPGHYAATRQARDARPARARRRRLPHSLGDRGCPPGR</sequence>
<feature type="region of interest" description="Disordered" evidence="1">
    <location>
        <begin position="1"/>
        <end position="22"/>
    </location>
</feature>
<proteinExistence type="predicted"/>
<protein>
    <submittedName>
        <fullName evidence="2">Uncharacterized protein</fullName>
    </submittedName>
</protein>
<organism evidence="2 3">
    <name type="scientific">Mycolicibacterium komossense</name>
    <dbReference type="NCBI Taxonomy" id="1779"/>
    <lineage>
        <taxon>Bacteria</taxon>
        <taxon>Bacillati</taxon>
        <taxon>Actinomycetota</taxon>
        <taxon>Actinomycetes</taxon>
        <taxon>Mycobacteriales</taxon>
        <taxon>Mycobacteriaceae</taxon>
        <taxon>Mycolicibacterium</taxon>
    </lineage>
</organism>
<evidence type="ECO:0000313" key="2">
    <source>
        <dbReference type="EMBL" id="MCV7226490.1"/>
    </source>
</evidence>
<dbReference type="RefSeq" id="WP_264067345.1">
    <property type="nucleotide sequence ID" value="NZ_JACKTY010000024.1"/>
</dbReference>
<dbReference type="EMBL" id="JACKTY010000024">
    <property type="protein sequence ID" value="MCV7226490.1"/>
    <property type="molecule type" value="Genomic_DNA"/>
</dbReference>
<feature type="region of interest" description="Disordered" evidence="1">
    <location>
        <begin position="79"/>
        <end position="109"/>
    </location>
</feature>
<name>A0ABT3CAL2_9MYCO</name>
<comment type="caution">
    <text evidence="2">The sequence shown here is derived from an EMBL/GenBank/DDBJ whole genome shotgun (WGS) entry which is preliminary data.</text>
</comment>
<evidence type="ECO:0000256" key="1">
    <source>
        <dbReference type="SAM" id="MobiDB-lite"/>
    </source>
</evidence>
<gene>
    <name evidence="2" type="ORF">H7J73_10655</name>
</gene>
<dbReference type="Proteomes" id="UP001526201">
    <property type="component" value="Unassembled WGS sequence"/>
</dbReference>
<evidence type="ECO:0000313" key="3">
    <source>
        <dbReference type="Proteomes" id="UP001526201"/>
    </source>
</evidence>
<keyword evidence="3" id="KW-1185">Reference proteome</keyword>